<dbReference type="Proteomes" id="UP001175211">
    <property type="component" value="Unassembled WGS sequence"/>
</dbReference>
<keyword evidence="1" id="KW-0472">Membrane</keyword>
<evidence type="ECO:0000313" key="4">
    <source>
        <dbReference type="Proteomes" id="UP001175211"/>
    </source>
</evidence>
<dbReference type="AlphaFoldDB" id="A0AA39NBC7"/>
<comment type="caution">
    <text evidence="3">The sequence shown here is derived from an EMBL/GenBank/DDBJ whole genome shotgun (WGS) entry which is preliminary data.</text>
</comment>
<keyword evidence="1" id="KW-0812">Transmembrane</keyword>
<evidence type="ECO:0000256" key="1">
    <source>
        <dbReference type="SAM" id="Phobius"/>
    </source>
</evidence>
<evidence type="ECO:0000313" key="3">
    <source>
        <dbReference type="EMBL" id="KAK0462497.1"/>
    </source>
</evidence>
<name>A0AA39NBC7_ARMTA</name>
<sequence length="259" mass="28044">MKLSVISCLVAGASLVSAVPMRVVMLTGSSDGNASPAIRFGHPGVAHEDAVVPTSMPAVTHGRPCGGGRRFREKAVKLSNSFRQALGLPLIESDPKADTTVHGGVVRIMPFIGGPPTIVQLNETGDEGKTRGGDRVKVVNALPVAHGHHRHHRMRLNSQESFTSRLHYALMMLGPWEGRAVAFVLGCGIGVLLRMIWVLALVSYRAFKGERETDEYSHLQYGNAEEIIVAPPTYIYVDEKAPVIFDADADTKQTEEEAK</sequence>
<protein>
    <submittedName>
        <fullName evidence="3">Uncharacterized protein</fullName>
    </submittedName>
</protein>
<accession>A0AA39NBC7</accession>
<keyword evidence="1" id="KW-1133">Transmembrane helix</keyword>
<feature type="transmembrane region" description="Helical" evidence="1">
    <location>
        <begin position="180"/>
        <end position="202"/>
    </location>
</feature>
<dbReference type="GeneID" id="85363701"/>
<organism evidence="3 4">
    <name type="scientific">Armillaria tabescens</name>
    <name type="common">Ringless honey mushroom</name>
    <name type="synonym">Agaricus tabescens</name>
    <dbReference type="NCBI Taxonomy" id="1929756"/>
    <lineage>
        <taxon>Eukaryota</taxon>
        <taxon>Fungi</taxon>
        <taxon>Dikarya</taxon>
        <taxon>Basidiomycota</taxon>
        <taxon>Agaricomycotina</taxon>
        <taxon>Agaricomycetes</taxon>
        <taxon>Agaricomycetidae</taxon>
        <taxon>Agaricales</taxon>
        <taxon>Marasmiineae</taxon>
        <taxon>Physalacriaceae</taxon>
        <taxon>Desarmillaria</taxon>
    </lineage>
</organism>
<gene>
    <name evidence="3" type="ORF">EV420DRAFT_1745885</name>
</gene>
<dbReference type="RefSeq" id="XP_060334109.1">
    <property type="nucleotide sequence ID" value="XM_060480153.1"/>
</dbReference>
<keyword evidence="2" id="KW-0732">Signal</keyword>
<dbReference type="EMBL" id="JAUEPS010000009">
    <property type="protein sequence ID" value="KAK0462497.1"/>
    <property type="molecule type" value="Genomic_DNA"/>
</dbReference>
<evidence type="ECO:0000256" key="2">
    <source>
        <dbReference type="SAM" id="SignalP"/>
    </source>
</evidence>
<feature type="signal peptide" evidence="2">
    <location>
        <begin position="1"/>
        <end position="18"/>
    </location>
</feature>
<feature type="chain" id="PRO_5041286439" evidence="2">
    <location>
        <begin position="19"/>
        <end position="259"/>
    </location>
</feature>
<keyword evidence="4" id="KW-1185">Reference proteome</keyword>
<proteinExistence type="predicted"/>
<reference evidence="3" key="1">
    <citation type="submission" date="2023-06" db="EMBL/GenBank/DDBJ databases">
        <authorList>
            <consortium name="Lawrence Berkeley National Laboratory"/>
            <person name="Ahrendt S."/>
            <person name="Sahu N."/>
            <person name="Indic B."/>
            <person name="Wong-Bajracharya J."/>
            <person name="Merenyi Z."/>
            <person name="Ke H.-M."/>
            <person name="Monk M."/>
            <person name="Kocsube S."/>
            <person name="Drula E."/>
            <person name="Lipzen A."/>
            <person name="Balint B."/>
            <person name="Henrissat B."/>
            <person name="Andreopoulos B."/>
            <person name="Martin F.M."/>
            <person name="Harder C.B."/>
            <person name="Rigling D."/>
            <person name="Ford K.L."/>
            <person name="Foster G.D."/>
            <person name="Pangilinan J."/>
            <person name="Papanicolaou A."/>
            <person name="Barry K."/>
            <person name="LaButti K."/>
            <person name="Viragh M."/>
            <person name="Koriabine M."/>
            <person name="Yan M."/>
            <person name="Riley R."/>
            <person name="Champramary S."/>
            <person name="Plett K.L."/>
            <person name="Tsai I.J."/>
            <person name="Slot J."/>
            <person name="Sipos G."/>
            <person name="Plett J."/>
            <person name="Nagy L.G."/>
            <person name="Grigoriev I.V."/>
        </authorList>
    </citation>
    <scope>NUCLEOTIDE SEQUENCE</scope>
    <source>
        <strain evidence="3">CCBAS 213</strain>
    </source>
</reference>